<dbReference type="Gene3D" id="1.25.40.10">
    <property type="entry name" value="Tetratricopeptide repeat domain"/>
    <property type="match status" value="1"/>
</dbReference>
<reference evidence="1" key="1">
    <citation type="journal article" date="2020" name="Phytopathology">
        <title>Genome Sequence Resources of Colletotrichum truncatum, C. plurivorum, C. musicola, and C. sojae: Four Species Pathogenic to Soybean (Glycine max).</title>
        <authorList>
            <person name="Rogerio F."/>
            <person name="Boufleur T.R."/>
            <person name="Ciampi-Guillardi M."/>
            <person name="Sukno S.A."/>
            <person name="Thon M.R."/>
            <person name="Massola Junior N.S."/>
            <person name="Baroncelli R."/>
        </authorList>
    </citation>
    <scope>NUCLEOTIDE SEQUENCE</scope>
    <source>
        <strain evidence="1">LFN0074</strain>
    </source>
</reference>
<protein>
    <submittedName>
        <fullName evidence="1">TPR domain protein</fullName>
    </submittedName>
</protein>
<comment type="caution">
    <text evidence="1">The sequence shown here is derived from an EMBL/GenBank/DDBJ whole genome shotgun (WGS) entry which is preliminary data.</text>
</comment>
<dbReference type="OrthoDB" id="5182361at2759"/>
<dbReference type="AlphaFoldDB" id="A0A8H6IY28"/>
<evidence type="ECO:0000313" key="2">
    <source>
        <dbReference type="Proteomes" id="UP000639643"/>
    </source>
</evidence>
<dbReference type="InterPro" id="IPR011990">
    <property type="entry name" value="TPR-like_helical_dom_sf"/>
</dbReference>
<dbReference type="Pfam" id="PF13374">
    <property type="entry name" value="TPR_10"/>
    <property type="match status" value="1"/>
</dbReference>
<accession>A0A8H6IY28</accession>
<evidence type="ECO:0000313" key="1">
    <source>
        <dbReference type="EMBL" id="KAF6802852.1"/>
    </source>
</evidence>
<organism evidence="1 2">
    <name type="scientific">Colletotrichum musicola</name>
    <dbReference type="NCBI Taxonomy" id="2175873"/>
    <lineage>
        <taxon>Eukaryota</taxon>
        <taxon>Fungi</taxon>
        <taxon>Dikarya</taxon>
        <taxon>Ascomycota</taxon>
        <taxon>Pezizomycotina</taxon>
        <taxon>Sordariomycetes</taxon>
        <taxon>Hypocreomycetidae</taxon>
        <taxon>Glomerellales</taxon>
        <taxon>Glomerellaceae</taxon>
        <taxon>Colletotrichum</taxon>
        <taxon>Colletotrichum orchidearum species complex</taxon>
    </lineage>
</organism>
<proteinExistence type="predicted"/>
<dbReference type="EMBL" id="WIGM01001238">
    <property type="protein sequence ID" value="KAF6802852.1"/>
    <property type="molecule type" value="Genomic_DNA"/>
</dbReference>
<dbReference type="Proteomes" id="UP000639643">
    <property type="component" value="Unassembled WGS sequence"/>
</dbReference>
<sequence length="72" mass="8494">MHNLAFTWKDQERWEDATQLLQDCVHWRENVLGVDHPDTMSSASALSDWELEVLKTGIMCRDFLDPNTLLYR</sequence>
<name>A0A8H6IY28_9PEZI</name>
<keyword evidence="2" id="KW-1185">Reference proteome</keyword>
<gene>
    <name evidence="1" type="ORF">CMUS01_15243</name>
</gene>